<comment type="caution">
    <text evidence="2">The sequence shown here is derived from an EMBL/GenBank/DDBJ whole genome shotgun (WGS) entry which is preliminary data.</text>
</comment>
<gene>
    <name evidence="2" type="primary">jg21562</name>
    <name evidence="2" type="ORF">PAEG_LOCUS16259</name>
</gene>
<feature type="compositionally biased region" description="Polar residues" evidence="1">
    <location>
        <begin position="53"/>
        <end position="70"/>
    </location>
</feature>
<dbReference type="AlphaFoldDB" id="A0A8S4RRH5"/>
<proteinExistence type="predicted"/>
<protein>
    <submittedName>
        <fullName evidence="2">Jg21562 protein</fullName>
    </submittedName>
</protein>
<evidence type="ECO:0000313" key="2">
    <source>
        <dbReference type="EMBL" id="CAH2239560.1"/>
    </source>
</evidence>
<dbReference type="EMBL" id="CAKXAJ010025439">
    <property type="protein sequence ID" value="CAH2239560.1"/>
    <property type="molecule type" value="Genomic_DNA"/>
</dbReference>
<reference evidence="2" key="1">
    <citation type="submission" date="2022-03" db="EMBL/GenBank/DDBJ databases">
        <authorList>
            <person name="Lindestad O."/>
        </authorList>
    </citation>
    <scope>NUCLEOTIDE SEQUENCE</scope>
</reference>
<name>A0A8S4RRH5_9NEOP</name>
<organism evidence="2 3">
    <name type="scientific">Pararge aegeria aegeria</name>
    <dbReference type="NCBI Taxonomy" id="348720"/>
    <lineage>
        <taxon>Eukaryota</taxon>
        <taxon>Metazoa</taxon>
        <taxon>Ecdysozoa</taxon>
        <taxon>Arthropoda</taxon>
        <taxon>Hexapoda</taxon>
        <taxon>Insecta</taxon>
        <taxon>Pterygota</taxon>
        <taxon>Neoptera</taxon>
        <taxon>Endopterygota</taxon>
        <taxon>Lepidoptera</taxon>
        <taxon>Glossata</taxon>
        <taxon>Ditrysia</taxon>
        <taxon>Papilionoidea</taxon>
        <taxon>Nymphalidae</taxon>
        <taxon>Satyrinae</taxon>
        <taxon>Satyrini</taxon>
        <taxon>Parargina</taxon>
        <taxon>Pararge</taxon>
    </lineage>
</organism>
<dbReference type="Proteomes" id="UP000838756">
    <property type="component" value="Unassembled WGS sequence"/>
</dbReference>
<evidence type="ECO:0000256" key="1">
    <source>
        <dbReference type="SAM" id="MobiDB-lite"/>
    </source>
</evidence>
<sequence length="84" mass="9359">MVSRSKANWVKKLLLKPINKLRSPPQPRLLISMQEKPNIEMKRGSLPIKETLRSVTEASRQNVTLTQTADMQDEGDAEGLSGDG</sequence>
<accession>A0A8S4RRH5</accession>
<evidence type="ECO:0000313" key="3">
    <source>
        <dbReference type="Proteomes" id="UP000838756"/>
    </source>
</evidence>
<feature type="region of interest" description="Disordered" evidence="1">
    <location>
        <begin position="53"/>
        <end position="84"/>
    </location>
</feature>
<keyword evidence="3" id="KW-1185">Reference proteome</keyword>